<keyword evidence="3 9" id="KW-0812">Transmembrane</keyword>
<dbReference type="InterPro" id="IPR032694">
    <property type="entry name" value="CopC/D"/>
</dbReference>
<protein>
    <submittedName>
        <fullName evidence="12">Copper resistance protein CopC</fullName>
    </submittedName>
</protein>
<evidence type="ECO:0000256" key="8">
    <source>
        <dbReference type="ARBA" id="ARBA00023136"/>
    </source>
</evidence>
<feature type="transmembrane region" description="Helical" evidence="9">
    <location>
        <begin position="245"/>
        <end position="266"/>
    </location>
</feature>
<feature type="domain" description="Copper resistance protein D" evidence="11">
    <location>
        <begin position="352"/>
        <end position="460"/>
    </location>
</feature>
<organism evidence="12 13">
    <name type="scientific">Yinghuangia aomiensis</name>
    <dbReference type="NCBI Taxonomy" id="676205"/>
    <lineage>
        <taxon>Bacteria</taxon>
        <taxon>Bacillati</taxon>
        <taxon>Actinomycetota</taxon>
        <taxon>Actinomycetes</taxon>
        <taxon>Kitasatosporales</taxon>
        <taxon>Streptomycetaceae</taxon>
        <taxon>Yinghuangia</taxon>
    </lineage>
</organism>
<dbReference type="Pfam" id="PF04234">
    <property type="entry name" value="CopC"/>
    <property type="match status" value="1"/>
</dbReference>
<name>A0ABP9GVA8_9ACTN</name>
<feature type="transmembrane region" description="Helical" evidence="9">
    <location>
        <begin position="355"/>
        <end position="376"/>
    </location>
</feature>
<feature type="transmembrane region" description="Helical" evidence="9">
    <location>
        <begin position="193"/>
        <end position="215"/>
    </location>
</feature>
<evidence type="ECO:0000256" key="7">
    <source>
        <dbReference type="ARBA" id="ARBA00023008"/>
    </source>
</evidence>
<keyword evidence="7" id="KW-0186">Copper</keyword>
<evidence type="ECO:0000256" key="3">
    <source>
        <dbReference type="ARBA" id="ARBA00022692"/>
    </source>
</evidence>
<dbReference type="EMBL" id="BAABHS010000003">
    <property type="protein sequence ID" value="GAA4951170.1"/>
    <property type="molecule type" value="Genomic_DNA"/>
</dbReference>
<evidence type="ECO:0000256" key="2">
    <source>
        <dbReference type="ARBA" id="ARBA00022475"/>
    </source>
</evidence>
<dbReference type="PANTHER" id="PTHR34820:SF4">
    <property type="entry name" value="INNER MEMBRANE PROTEIN YEBZ"/>
    <property type="match status" value="1"/>
</dbReference>
<evidence type="ECO:0000256" key="5">
    <source>
        <dbReference type="ARBA" id="ARBA00022729"/>
    </source>
</evidence>
<dbReference type="InterPro" id="IPR014755">
    <property type="entry name" value="Cu-Rt/internalin_Ig-like"/>
</dbReference>
<dbReference type="InterPro" id="IPR008457">
    <property type="entry name" value="Cu-R_CopD_dom"/>
</dbReference>
<dbReference type="Gene3D" id="2.60.40.1220">
    <property type="match status" value="1"/>
</dbReference>
<dbReference type="InterPro" id="IPR014756">
    <property type="entry name" value="Ig_E-set"/>
</dbReference>
<keyword evidence="4" id="KW-0479">Metal-binding</keyword>
<evidence type="ECO:0000313" key="12">
    <source>
        <dbReference type="EMBL" id="GAA4951170.1"/>
    </source>
</evidence>
<dbReference type="Proteomes" id="UP001500466">
    <property type="component" value="Unassembled WGS sequence"/>
</dbReference>
<evidence type="ECO:0000256" key="4">
    <source>
        <dbReference type="ARBA" id="ARBA00022723"/>
    </source>
</evidence>
<keyword evidence="5" id="KW-0732">Signal</keyword>
<evidence type="ECO:0000313" key="13">
    <source>
        <dbReference type="Proteomes" id="UP001500466"/>
    </source>
</evidence>
<keyword evidence="8 9" id="KW-0472">Membrane</keyword>
<evidence type="ECO:0000256" key="9">
    <source>
        <dbReference type="SAM" id="Phobius"/>
    </source>
</evidence>
<keyword evidence="2" id="KW-1003">Cell membrane</keyword>
<evidence type="ECO:0000256" key="1">
    <source>
        <dbReference type="ARBA" id="ARBA00004651"/>
    </source>
</evidence>
<proteinExistence type="predicted"/>
<feature type="domain" description="CopC" evidence="10">
    <location>
        <begin position="39"/>
        <end position="135"/>
    </location>
</feature>
<evidence type="ECO:0000256" key="6">
    <source>
        <dbReference type="ARBA" id="ARBA00022989"/>
    </source>
</evidence>
<dbReference type="PANTHER" id="PTHR34820">
    <property type="entry name" value="INNER MEMBRANE PROTEIN YEBZ"/>
    <property type="match status" value="1"/>
</dbReference>
<dbReference type="SUPFAM" id="SSF81296">
    <property type="entry name" value="E set domains"/>
    <property type="match status" value="1"/>
</dbReference>
<evidence type="ECO:0000259" key="10">
    <source>
        <dbReference type="Pfam" id="PF04234"/>
    </source>
</evidence>
<comment type="subcellular location">
    <subcellularLocation>
        <location evidence="1">Cell membrane</location>
        <topology evidence="1">Multi-pass membrane protein</topology>
    </subcellularLocation>
</comment>
<accession>A0ABP9GVA8</accession>
<evidence type="ECO:0000259" key="11">
    <source>
        <dbReference type="Pfam" id="PF05425"/>
    </source>
</evidence>
<reference evidence="13" key="1">
    <citation type="journal article" date="2019" name="Int. J. Syst. Evol. Microbiol.">
        <title>The Global Catalogue of Microorganisms (GCM) 10K type strain sequencing project: providing services to taxonomists for standard genome sequencing and annotation.</title>
        <authorList>
            <consortium name="The Broad Institute Genomics Platform"/>
            <consortium name="The Broad Institute Genome Sequencing Center for Infectious Disease"/>
            <person name="Wu L."/>
            <person name="Ma J."/>
        </authorList>
    </citation>
    <scope>NUCLEOTIDE SEQUENCE [LARGE SCALE GENOMIC DNA]</scope>
    <source>
        <strain evidence="13">JCM 17986</strain>
    </source>
</reference>
<dbReference type="Pfam" id="PF05425">
    <property type="entry name" value="CopD"/>
    <property type="match status" value="1"/>
</dbReference>
<feature type="transmembrane region" description="Helical" evidence="9">
    <location>
        <begin position="388"/>
        <end position="411"/>
    </location>
</feature>
<keyword evidence="13" id="KW-1185">Reference proteome</keyword>
<gene>
    <name evidence="12" type="ORF">GCM10023205_09980</name>
</gene>
<dbReference type="InterPro" id="IPR007348">
    <property type="entry name" value="CopC_dom"/>
</dbReference>
<comment type="caution">
    <text evidence="12">The sequence shown here is derived from an EMBL/GenBank/DDBJ whole genome shotgun (WGS) entry which is preliminary data.</text>
</comment>
<sequence length="595" mass="61612">MTGPAAAAGPGRRRFAWIFALPVLLVALVLGGAGTASAHASLDSTDPVSGSTLPSGPPTVTLRFSESVSTELGGVKVLDPAGKRVDSGNPEHGIGGGSTVRVKLLSGLGPGTYTVAWRVVSDDSHPVSGAFTFNVIRASAGANVSGLGQGTDSAVNFADGVARWAAFLSFALLSGSVLFLVALRPAAVGRFRVWMLLFASWAGLLVSTVAALMFYGPRASGLSFSSAFDLDVLRVTLDSKLGRALSVRILVLGAAGALLGYLVAVLGEAERRARIVLGSAWVLLSTGLAATWSMADHASVGRQAPLATAADIVHLLAMGCWIGGLAVMLTLLFGPDRDEDGEELPGGLDVPAVGTFSKAAMASVSVLAVTGVYAAWRQVGSFDALFSTTFGLLLILKVNFVVLMIAAAWVARRWLQARLRSRAGAGARAGDPLPQRRTLQRAVGAEAALAIAVIAVTAVLVNTEPGRTAWEREQATKPRTVSVTQQYDAGGSAGIAAGKGLVEAVVDPARTGTNTVDVFVRDPQKNPIDPPEVTAAIALPDKQIDGITLALEHIGPGQWRAQNVSLPMAGTWQLSVSVRTSEIDRATVTLPVKVR</sequence>
<feature type="transmembrane region" description="Helical" evidence="9">
    <location>
        <begin position="312"/>
        <end position="334"/>
    </location>
</feature>
<keyword evidence="6 9" id="KW-1133">Transmembrane helix</keyword>
<feature type="transmembrane region" description="Helical" evidence="9">
    <location>
        <begin position="161"/>
        <end position="181"/>
    </location>
</feature>